<dbReference type="GO" id="GO:0031966">
    <property type="term" value="C:mitochondrial membrane"/>
    <property type="evidence" value="ECO:0007669"/>
    <property type="project" value="UniProtKB-SubCell"/>
</dbReference>
<dbReference type="InterPro" id="IPR029058">
    <property type="entry name" value="AB_hydrolase_fold"/>
</dbReference>
<keyword evidence="3" id="KW-0444">Lipid biosynthesis</keyword>
<dbReference type="RefSeq" id="XP_021093637.1">
    <property type="nucleotide sequence ID" value="XM_021237978.1"/>
</dbReference>
<evidence type="ECO:0000256" key="14">
    <source>
        <dbReference type="ARBA" id="ARBA00041701"/>
    </source>
</evidence>
<evidence type="ECO:0000313" key="16">
    <source>
        <dbReference type="Proteomes" id="UP000694906"/>
    </source>
</evidence>
<comment type="function">
    <text evidence="15">Facilitates the transport of serine from the cytosol to the mitochondria by interacting with and stabilizing Sideroflexin-1 (SFXN1), a mitochondrial serine transporter, playing a fundamental role in the one-carbon cycle responsible for the synthesis of nucleotides needed for mitochondrial DNA replication. Plays an important role in the phosphatidylglycerol (PG) remodeling that is essential for both mitochondrial function and intracellular cholesterol trafficking. Specifically involved in the exchange of the sn-1 acyl chain from PG 16:0/18:1(9Z) (also known as 1-hexadecanoyl-2-(9Z-octadecenoyl)-sn-glycero-3-phospho-(1'-sn-glycerol)) to PG 18:0/18:1(9Z) (also known as 1-octadecanoyl-2-(9Z-octadecenoyl)-sn-glycero-3-phospho-(1'-sn-glycerol)), a step needed in the bis(monoacylglycerol)phosphate biosynthetic pathway. May have acyltransferase activity although the mechanism for PG remodeling has not been determined.</text>
</comment>
<dbReference type="Gene3D" id="1.25.10.10">
    <property type="entry name" value="Leucine-rich Repeat Variant"/>
    <property type="match status" value="1"/>
</dbReference>
<evidence type="ECO:0000256" key="12">
    <source>
        <dbReference type="ARBA" id="ARBA00038024"/>
    </source>
</evidence>
<evidence type="ECO:0000256" key="10">
    <source>
        <dbReference type="ARBA" id="ARBA00023209"/>
    </source>
</evidence>
<evidence type="ECO:0000256" key="3">
    <source>
        <dbReference type="ARBA" id="ARBA00022516"/>
    </source>
</evidence>
<dbReference type="CTD" id="84947"/>
<dbReference type="GO" id="GO:0008654">
    <property type="term" value="P:phospholipid biosynthetic process"/>
    <property type="evidence" value="ECO:0007669"/>
    <property type="project" value="UniProtKB-KW"/>
</dbReference>
<keyword evidence="9" id="KW-0472">Membrane</keyword>
<organism evidence="16 17">
    <name type="scientific">Heterocephalus glaber</name>
    <name type="common">Naked mole rat</name>
    <dbReference type="NCBI Taxonomy" id="10181"/>
    <lineage>
        <taxon>Eukaryota</taxon>
        <taxon>Metazoa</taxon>
        <taxon>Chordata</taxon>
        <taxon>Craniata</taxon>
        <taxon>Vertebrata</taxon>
        <taxon>Euteleostomi</taxon>
        <taxon>Mammalia</taxon>
        <taxon>Eutheria</taxon>
        <taxon>Euarchontoglires</taxon>
        <taxon>Glires</taxon>
        <taxon>Rodentia</taxon>
        <taxon>Hystricomorpha</taxon>
        <taxon>Bathyergidae</taxon>
        <taxon>Heterocephalus</taxon>
    </lineage>
</organism>
<name>A0AAX6RCY7_HETGA</name>
<keyword evidence="16" id="KW-1185">Reference proteome</keyword>
<dbReference type="AlphaFoldDB" id="A0AAX6RCY7"/>
<evidence type="ECO:0000256" key="5">
    <source>
        <dbReference type="ARBA" id="ARBA00022824"/>
    </source>
</evidence>
<dbReference type="PANTHER" id="PTHR48182:SF2">
    <property type="entry name" value="PROTEIN SERAC1"/>
    <property type="match status" value="1"/>
</dbReference>
<dbReference type="InterPro" id="IPR016024">
    <property type="entry name" value="ARM-type_fold"/>
</dbReference>
<comment type="similarity">
    <text evidence="12">Belongs to the SERAC1 family.</text>
</comment>
<proteinExistence type="inferred from homology"/>
<evidence type="ECO:0000256" key="1">
    <source>
        <dbReference type="ARBA" id="ARBA00004240"/>
    </source>
</evidence>
<sequence>MFVIILGIAWQARKELHKAVRKILAASAKLLQSPFAGTFSTVDVEDHECAVWLLLRKSKSEDRTARLEAVQEMAEAHQWHDYQYRTVAQACDPRTLVGLARSKDSDLRFFLPPPLLPPLKEDSSTEEELRQLLASLPQTELDECIQYFTSLALSESSQSLAAQKGGLWCFGGNGLPYAESFGEVPSATVEMFCLEAIVKHSEISIHCDNIEANGGLQLLQRLYQLHKDYPKVQRNIMRVIGNMALNEHLHSAIVRSGWVSIMAEALKSQHIMEASHAARTLANLDRETVQEKYQDGVYVLHPQHRTSQPIKADVLFIHGLMGAAFKTWRQQDSEQVLTEKALEDEDRYTTCWPKTWLARDCPALRIISVEYDTSLSDWRARCPMERKSIAFRSNELLRKLRAAGVGDRPIIWISHSMGGLLVKKMLLEASKKPEMSTVIKNTRGIIFYSVPHHGSRLAEYSVNIRYLLFPSLEVKELSKDSPALKALQDDFLEFAKDKKLQVLNFVETQPTYIGSMIKLHVVPEESADLGIGDLIPVDVNHLNICKPKKKDAFLYQRTLQFIRETLAKDLEN</sequence>
<evidence type="ECO:0000256" key="7">
    <source>
        <dbReference type="ARBA" id="ARBA00023098"/>
    </source>
</evidence>
<keyword evidence="4" id="KW-0812">Transmembrane</keyword>
<dbReference type="GO" id="GO:0005783">
    <property type="term" value="C:endoplasmic reticulum"/>
    <property type="evidence" value="ECO:0007669"/>
    <property type="project" value="UniProtKB-SubCell"/>
</dbReference>
<keyword evidence="7" id="KW-0443">Lipid metabolism</keyword>
<keyword evidence="10" id="KW-0594">Phospholipid biosynthesis</keyword>
<evidence type="ECO:0000256" key="2">
    <source>
        <dbReference type="ARBA" id="ARBA00004304"/>
    </source>
</evidence>
<evidence type="ECO:0000256" key="11">
    <source>
        <dbReference type="ARBA" id="ARBA00023264"/>
    </source>
</evidence>
<evidence type="ECO:0000313" key="17">
    <source>
        <dbReference type="RefSeq" id="XP_021093637.1"/>
    </source>
</evidence>
<evidence type="ECO:0000256" key="15">
    <source>
        <dbReference type="ARBA" id="ARBA00093375"/>
    </source>
</evidence>
<dbReference type="GeneID" id="101700820"/>
<protein>
    <recommendedName>
        <fullName evidence="13">Protein SERAC1</fullName>
    </recommendedName>
    <alternativeName>
        <fullName evidence="14">Serine active site-containing protein 1</fullName>
    </alternativeName>
</protein>
<keyword evidence="11" id="KW-1208">Phospholipid metabolism</keyword>
<evidence type="ECO:0000256" key="6">
    <source>
        <dbReference type="ARBA" id="ARBA00022989"/>
    </source>
</evidence>
<dbReference type="SUPFAM" id="SSF53474">
    <property type="entry name" value="alpha/beta-Hydrolases"/>
    <property type="match status" value="1"/>
</dbReference>
<keyword evidence="5" id="KW-0256">Endoplasmic reticulum</keyword>
<accession>A0AAX6RCY7</accession>
<gene>
    <name evidence="17" type="primary">Serac1</name>
</gene>
<evidence type="ECO:0000256" key="4">
    <source>
        <dbReference type="ARBA" id="ARBA00022692"/>
    </source>
</evidence>
<dbReference type="Proteomes" id="UP000694906">
    <property type="component" value="Unplaced"/>
</dbReference>
<reference evidence="17" key="1">
    <citation type="submission" date="2025-08" db="UniProtKB">
        <authorList>
            <consortium name="RefSeq"/>
        </authorList>
    </citation>
    <scope>IDENTIFICATION</scope>
</reference>
<evidence type="ECO:0000256" key="13">
    <source>
        <dbReference type="ARBA" id="ARBA00040991"/>
    </source>
</evidence>
<dbReference type="FunFam" id="3.40.50.1820:FF:000088">
    <property type="entry name" value="SERAC1 isoform 1"/>
    <property type="match status" value="1"/>
</dbReference>
<dbReference type="PANTHER" id="PTHR48182">
    <property type="entry name" value="PROTEIN SERAC1"/>
    <property type="match status" value="1"/>
</dbReference>
<keyword evidence="6" id="KW-1133">Transmembrane helix</keyword>
<dbReference type="SUPFAM" id="SSF48371">
    <property type="entry name" value="ARM repeat"/>
    <property type="match status" value="1"/>
</dbReference>
<dbReference type="Gene3D" id="3.40.50.1820">
    <property type="entry name" value="alpha/beta hydrolase"/>
    <property type="match status" value="1"/>
</dbReference>
<comment type="subcellular location">
    <subcellularLocation>
        <location evidence="1">Endoplasmic reticulum</location>
    </subcellularLocation>
    <subcellularLocation>
        <location evidence="2">Mitochondrion membrane</location>
        <topology evidence="2">Single-pass membrane protein</topology>
    </subcellularLocation>
</comment>
<dbReference type="InterPro" id="IPR011989">
    <property type="entry name" value="ARM-like"/>
</dbReference>
<evidence type="ECO:0000256" key="9">
    <source>
        <dbReference type="ARBA" id="ARBA00023136"/>
    </source>
</evidence>
<evidence type="ECO:0000256" key="8">
    <source>
        <dbReference type="ARBA" id="ARBA00023128"/>
    </source>
</evidence>
<keyword evidence="8" id="KW-0496">Mitochondrion</keyword>
<dbReference type="InterPro" id="IPR052374">
    <property type="entry name" value="SERAC1"/>
</dbReference>